<protein>
    <recommendedName>
        <fullName evidence="1">F-box domain-containing protein</fullName>
    </recommendedName>
</protein>
<dbReference type="Pfam" id="PF00646">
    <property type="entry name" value="F-box"/>
    <property type="match status" value="1"/>
</dbReference>
<feature type="domain" description="F-box" evidence="1">
    <location>
        <begin position="2"/>
        <end position="37"/>
    </location>
</feature>
<gene>
    <name evidence="2" type="ORF">RMAR0315_LOCUS1818</name>
</gene>
<dbReference type="EMBL" id="HBEK01003327">
    <property type="protein sequence ID" value="CAD8391843.1"/>
    <property type="molecule type" value="Transcribed_RNA"/>
</dbReference>
<proteinExistence type="predicted"/>
<dbReference type="InterPro" id="IPR001810">
    <property type="entry name" value="F-box_dom"/>
</dbReference>
<accession>A0A7S0BFS1</accession>
<dbReference type="SUPFAM" id="SSF69322">
    <property type="entry name" value="Tricorn protease domain 2"/>
    <property type="match status" value="1"/>
</dbReference>
<evidence type="ECO:0000259" key="1">
    <source>
        <dbReference type="Pfam" id="PF00646"/>
    </source>
</evidence>
<organism evidence="2">
    <name type="scientific">Rhodosorus marinus</name>
    <dbReference type="NCBI Taxonomy" id="101924"/>
    <lineage>
        <taxon>Eukaryota</taxon>
        <taxon>Rhodophyta</taxon>
        <taxon>Stylonematophyceae</taxon>
        <taxon>Stylonematales</taxon>
        <taxon>Stylonemataceae</taxon>
        <taxon>Rhodosorus</taxon>
    </lineage>
</organism>
<name>A0A7S0BFS1_9RHOD</name>
<dbReference type="AlphaFoldDB" id="A0A7S0BFS1"/>
<evidence type="ECO:0000313" key="2">
    <source>
        <dbReference type="EMBL" id="CAD8391843.1"/>
    </source>
</evidence>
<reference evidence="2" key="1">
    <citation type="submission" date="2021-01" db="EMBL/GenBank/DDBJ databases">
        <authorList>
            <person name="Corre E."/>
            <person name="Pelletier E."/>
            <person name="Niang G."/>
            <person name="Scheremetjew M."/>
            <person name="Finn R."/>
            <person name="Kale V."/>
            <person name="Holt S."/>
            <person name="Cochrane G."/>
            <person name="Meng A."/>
            <person name="Brown T."/>
            <person name="Cohen L."/>
        </authorList>
    </citation>
    <scope>NUCLEOTIDE SEQUENCE</scope>
    <source>
        <strain evidence="2">UTEX LB 2760</strain>
    </source>
</reference>
<sequence>MENLSRDSVENIASYLPGIDRLSLALCSKSSFEAVRRKLEFKVLAREQPEVVRIRHKRGGPGPGRENFVKWLISGNGEVVVVVDWNFEKREIVVDRIGIPENEVSSRLLIQSGGYGGHFSAELSYSGTILATVGMDYYSEQRDLFDLNICRLTSSNIHVIAGHMLNEATAEIVFSRSEKYIAVTSRTKVLILNSSGEILYTRNDSTWINLTAGFTKREELLLFSNNGSRGTLRESSAYEMRMSSPPFDSLVRLPNIPGTEQGPCRARLSSEGMLIVYYDKRQLFEVFEVNAGSSGYRSCLRSFIDSNIRISPFMPNLFISYEVVSTLRALSPTSNGCPS</sequence>